<dbReference type="RefSeq" id="WP_254759441.1">
    <property type="nucleotide sequence ID" value="NZ_JANCLT010000006.1"/>
</dbReference>
<dbReference type="Pfam" id="PF00440">
    <property type="entry name" value="TetR_N"/>
    <property type="match status" value="1"/>
</dbReference>
<dbReference type="InterPro" id="IPR050109">
    <property type="entry name" value="HTH-type_TetR-like_transc_reg"/>
</dbReference>
<dbReference type="Gene3D" id="1.10.357.10">
    <property type="entry name" value="Tetracycline Repressor, domain 2"/>
    <property type="match status" value="1"/>
</dbReference>
<dbReference type="InterPro" id="IPR001647">
    <property type="entry name" value="HTH_TetR"/>
</dbReference>
<evidence type="ECO:0000313" key="5">
    <source>
        <dbReference type="Proteomes" id="UP001156102"/>
    </source>
</evidence>
<gene>
    <name evidence="4" type="ORF">NK662_13375</name>
</gene>
<dbReference type="PROSITE" id="PS50977">
    <property type="entry name" value="HTH_TETR_2"/>
    <property type="match status" value="1"/>
</dbReference>
<proteinExistence type="predicted"/>
<keyword evidence="1 2" id="KW-0238">DNA-binding</keyword>
<evidence type="ECO:0000313" key="4">
    <source>
        <dbReference type="EMBL" id="MCP8969521.1"/>
    </source>
</evidence>
<keyword evidence="5" id="KW-1185">Reference proteome</keyword>
<dbReference type="GO" id="GO:0000976">
    <property type="term" value="F:transcription cis-regulatory region binding"/>
    <property type="evidence" value="ECO:0007669"/>
    <property type="project" value="TreeGrafter"/>
</dbReference>
<feature type="domain" description="HTH tetR-type" evidence="3">
    <location>
        <begin position="14"/>
        <end position="74"/>
    </location>
</feature>
<reference evidence="4" key="1">
    <citation type="submission" date="2022-07" db="EMBL/GenBank/DDBJ databases">
        <authorList>
            <person name="Li W.-J."/>
            <person name="Deng Q.-Q."/>
        </authorList>
    </citation>
    <scope>NUCLEOTIDE SEQUENCE</scope>
    <source>
        <strain evidence="4">SYSU M60031</strain>
    </source>
</reference>
<dbReference type="AlphaFoldDB" id="A0AA42BQL4"/>
<evidence type="ECO:0000259" key="3">
    <source>
        <dbReference type="PROSITE" id="PS50977"/>
    </source>
</evidence>
<evidence type="ECO:0000256" key="2">
    <source>
        <dbReference type="PROSITE-ProRule" id="PRU00335"/>
    </source>
</evidence>
<evidence type="ECO:0000256" key="1">
    <source>
        <dbReference type="ARBA" id="ARBA00023125"/>
    </source>
</evidence>
<dbReference type="EMBL" id="JANCLT010000006">
    <property type="protein sequence ID" value="MCP8969521.1"/>
    <property type="molecule type" value="Genomic_DNA"/>
</dbReference>
<protein>
    <submittedName>
        <fullName evidence="4">TetR/AcrR family transcriptional regulator</fullName>
    </submittedName>
</protein>
<dbReference type="Proteomes" id="UP001156102">
    <property type="component" value="Unassembled WGS sequence"/>
</dbReference>
<dbReference type="InterPro" id="IPR009057">
    <property type="entry name" value="Homeodomain-like_sf"/>
</dbReference>
<comment type="caution">
    <text evidence="4">The sequence shown here is derived from an EMBL/GenBank/DDBJ whole genome shotgun (WGS) entry which is preliminary data.</text>
</comment>
<dbReference type="PANTHER" id="PTHR30055">
    <property type="entry name" value="HTH-TYPE TRANSCRIPTIONAL REGULATOR RUTR"/>
    <property type="match status" value="1"/>
</dbReference>
<feature type="DNA-binding region" description="H-T-H motif" evidence="2">
    <location>
        <begin position="37"/>
        <end position="56"/>
    </location>
</feature>
<dbReference type="SUPFAM" id="SSF46689">
    <property type="entry name" value="Homeodomain-like"/>
    <property type="match status" value="1"/>
</dbReference>
<organism evidence="4 5">
    <name type="scientific">Ectobacillus ponti</name>
    <dbReference type="NCBI Taxonomy" id="2961894"/>
    <lineage>
        <taxon>Bacteria</taxon>
        <taxon>Bacillati</taxon>
        <taxon>Bacillota</taxon>
        <taxon>Bacilli</taxon>
        <taxon>Bacillales</taxon>
        <taxon>Bacillaceae</taxon>
        <taxon>Ectobacillus</taxon>
    </lineage>
</organism>
<dbReference type="GO" id="GO:0003700">
    <property type="term" value="F:DNA-binding transcription factor activity"/>
    <property type="evidence" value="ECO:0007669"/>
    <property type="project" value="TreeGrafter"/>
</dbReference>
<accession>A0AA42BQL4</accession>
<dbReference type="PANTHER" id="PTHR30055:SF226">
    <property type="entry name" value="HTH-TYPE TRANSCRIPTIONAL REGULATOR PKSA"/>
    <property type="match status" value="1"/>
</dbReference>
<dbReference type="PRINTS" id="PR00455">
    <property type="entry name" value="HTHTETR"/>
</dbReference>
<name>A0AA42BQL4_9BACI</name>
<sequence>MDETWKQSLAEHRSSRRQQLIESALALFLERDLANVTMTDIVARAGISRVTLYKYFKSIHEIAFEVQMKVIREMNVLLREWMLAGRTGADKLDLFFEGALWFYDTHPHSLRFMGLFDHYYRNTYPNAQLEEAYRTFLNGEGKLPVPLAEGITDGSLHYEGDTQLLVSTIANVFLSVGQRMAARGHLIGPEHSIPPRAVLVQTLQIVQSFLRR</sequence>